<dbReference type="FunCoup" id="A7TGB0">
    <property type="interactions" value="684"/>
</dbReference>
<dbReference type="GO" id="GO:0007264">
    <property type="term" value="P:small GTPase-mediated signal transduction"/>
    <property type="evidence" value="ECO:0007669"/>
    <property type="project" value="InterPro"/>
</dbReference>
<dbReference type="SUPFAM" id="SSF48366">
    <property type="entry name" value="Ras GEF"/>
    <property type="match status" value="2"/>
</dbReference>
<dbReference type="SMART" id="SM00147">
    <property type="entry name" value="RasGEF"/>
    <property type="match status" value="1"/>
</dbReference>
<proteinExistence type="predicted"/>
<dbReference type="Gene3D" id="1.10.840.10">
    <property type="entry name" value="Ras guanine-nucleotide exchange factors catalytic domain"/>
    <property type="match status" value="1"/>
</dbReference>
<dbReference type="OMA" id="TLEDDRW"/>
<evidence type="ECO:0000256" key="1">
    <source>
        <dbReference type="ARBA" id="ARBA00022468"/>
    </source>
</evidence>
<dbReference type="GeneID" id="5546985"/>
<keyword evidence="8" id="KW-1185">Reference proteome</keyword>
<gene>
    <name evidence="7" type="ORF">Kpol_1055p35</name>
</gene>
<feature type="compositionally biased region" description="Polar residues" evidence="3">
    <location>
        <begin position="1747"/>
        <end position="1758"/>
    </location>
</feature>
<dbReference type="eggNOG" id="KOG1450">
    <property type="taxonomic scope" value="Eukaryota"/>
</dbReference>
<evidence type="ECO:0000259" key="5">
    <source>
        <dbReference type="PROSITE" id="PS50009"/>
    </source>
</evidence>
<keyword evidence="2" id="KW-0344">Guanine-nucleotide releasing factor</keyword>
<dbReference type="GO" id="GO:0005938">
    <property type="term" value="C:cell cortex"/>
    <property type="evidence" value="ECO:0007669"/>
    <property type="project" value="EnsemblFungi"/>
</dbReference>
<feature type="region of interest" description="Disordered" evidence="3">
    <location>
        <begin position="1"/>
        <end position="148"/>
    </location>
</feature>
<dbReference type="InterPro" id="IPR000198">
    <property type="entry name" value="RhoGAP_dom"/>
</dbReference>
<feature type="region of interest" description="Disordered" evidence="3">
    <location>
        <begin position="285"/>
        <end position="306"/>
    </location>
</feature>
<dbReference type="InterPro" id="IPR023578">
    <property type="entry name" value="Ras_GEF_dom_sf"/>
</dbReference>
<dbReference type="PhylomeDB" id="A7TGB0"/>
<feature type="compositionally biased region" description="Low complexity" evidence="3">
    <location>
        <begin position="87"/>
        <end position="148"/>
    </location>
</feature>
<feature type="compositionally biased region" description="Polar residues" evidence="3">
    <location>
        <begin position="65"/>
        <end position="86"/>
    </location>
</feature>
<dbReference type="STRING" id="436907.A7TGB0"/>
<dbReference type="SUPFAM" id="SSF48350">
    <property type="entry name" value="GTPase activation domain, GAP"/>
    <property type="match status" value="1"/>
</dbReference>
<feature type="domain" description="Rho-GAP" evidence="6">
    <location>
        <begin position="1895"/>
        <end position="2093"/>
    </location>
</feature>
<dbReference type="SUPFAM" id="SSF50729">
    <property type="entry name" value="PH domain-like"/>
    <property type="match status" value="1"/>
</dbReference>
<evidence type="ECO:0000256" key="3">
    <source>
        <dbReference type="SAM" id="MobiDB-lite"/>
    </source>
</evidence>
<dbReference type="InterPro" id="IPR008936">
    <property type="entry name" value="Rho_GTPase_activation_prot"/>
</dbReference>
<dbReference type="PROSITE" id="PS50238">
    <property type="entry name" value="RHOGAP"/>
    <property type="match status" value="1"/>
</dbReference>
<dbReference type="OrthoDB" id="79452at2759"/>
<feature type="domain" description="PH" evidence="4">
    <location>
        <begin position="1842"/>
        <end position="1876"/>
    </location>
</feature>
<dbReference type="Gene3D" id="1.10.555.10">
    <property type="entry name" value="Rho GTPase activation protein"/>
    <property type="match status" value="1"/>
</dbReference>
<dbReference type="PANTHER" id="PTHR23176:SF96">
    <property type="entry name" value="GTPASE-ACTIVATING PROTEIN BEM2_IPL2"/>
    <property type="match status" value="1"/>
</dbReference>
<dbReference type="SMART" id="SM00324">
    <property type="entry name" value="RhoGAP"/>
    <property type="match status" value="1"/>
</dbReference>
<dbReference type="GO" id="GO:0044879">
    <property type="term" value="P:mitotic morphogenesis checkpoint signaling"/>
    <property type="evidence" value="ECO:0007669"/>
    <property type="project" value="EnsemblFungi"/>
</dbReference>
<dbReference type="InterPro" id="IPR001849">
    <property type="entry name" value="PH_domain"/>
</dbReference>
<evidence type="ECO:0000259" key="6">
    <source>
        <dbReference type="PROSITE" id="PS50238"/>
    </source>
</evidence>
<feature type="compositionally biased region" description="Low complexity" evidence="3">
    <location>
        <begin position="14"/>
        <end position="50"/>
    </location>
</feature>
<evidence type="ECO:0000256" key="2">
    <source>
        <dbReference type="PROSITE-ProRule" id="PRU00168"/>
    </source>
</evidence>
<dbReference type="InterPro" id="IPR011993">
    <property type="entry name" value="PH-like_dom_sf"/>
</dbReference>
<dbReference type="GO" id="GO:0005096">
    <property type="term" value="F:GTPase activator activity"/>
    <property type="evidence" value="ECO:0007669"/>
    <property type="project" value="UniProtKB-KW"/>
</dbReference>
<feature type="compositionally biased region" description="Polar residues" evidence="3">
    <location>
        <begin position="1725"/>
        <end position="1737"/>
    </location>
</feature>
<organism evidence="8">
    <name type="scientific">Vanderwaltozyma polyspora (strain ATCC 22028 / DSM 70294 / BCRC 21397 / CBS 2163 / NBRC 10782 / NRRL Y-8283 / UCD 57-17)</name>
    <name type="common">Kluyveromyces polysporus</name>
    <dbReference type="NCBI Taxonomy" id="436907"/>
    <lineage>
        <taxon>Eukaryota</taxon>
        <taxon>Fungi</taxon>
        <taxon>Dikarya</taxon>
        <taxon>Ascomycota</taxon>
        <taxon>Saccharomycotina</taxon>
        <taxon>Saccharomycetes</taxon>
        <taxon>Saccharomycetales</taxon>
        <taxon>Saccharomycetaceae</taxon>
        <taxon>Vanderwaltozyma</taxon>
    </lineage>
</organism>
<dbReference type="GO" id="GO:0005886">
    <property type="term" value="C:plasma membrane"/>
    <property type="evidence" value="ECO:0007669"/>
    <property type="project" value="EnsemblFungi"/>
</dbReference>
<dbReference type="Pfam" id="PF00617">
    <property type="entry name" value="RasGEF"/>
    <property type="match status" value="1"/>
</dbReference>
<feature type="region of interest" description="Disordered" evidence="3">
    <location>
        <begin position="1683"/>
        <end position="1706"/>
    </location>
</feature>
<dbReference type="Proteomes" id="UP000000267">
    <property type="component" value="Unassembled WGS sequence"/>
</dbReference>
<dbReference type="PANTHER" id="PTHR23176">
    <property type="entry name" value="RHO/RAC/CDC GTPASE-ACTIVATING PROTEIN"/>
    <property type="match status" value="1"/>
</dbReference>
<dbReference type="GO" id="GO:0035024">
    <property type="term" value="P:negative regulation of Rho protein signal transduction"/>
    <property type="evidence" value="ECO:0007669"/>
    <property type="project" value="EnsemblFungi"/>
</dbReference>
<evidence type="ECO:0000259" key="4">
    <source>
        <dbReference type="PROSITE" id="PS50003"/>
    </source>
</evidence>
<dbReference type="Pfam" id="PF00618">
    <property type="entry name" value="RasGEF_N"/>
    <property type="match status" value="1"/>
</dbReference>
<dbReference type="PROSITE" id="PS50003">
    <property type="entry name" value="PH_DOMAIN"/>
    <property type="match status" value="1"/>
</dbReference>
<dbReference type="EMBL" id="DS480386">
    <property type="protein sequence ID" value="EDO18680.1"/>
    <property type="molecule type" value="Genomic_DNA"/>
</dbReference>
<dbReference type="Pfam" id="PF00620">
    <property type="entry name" value="RhoGAP"/>
    <property type="match status" value="1"/>
</dbReference>
<dbReference type="GO" id="GO:0005934">
    <property type="term" value="C:cellular bud tip"/>
    <property type="evidence" value="ECO:0007669"/>
    <property type="project" value="EnsemblFungi"/>
</dbReference>
<dbReference type="RefSeq" id="XP_001646538.1">
    <property type="nucleotide sequence ID" value="XM_001646488.1"/>
</dbReference>
<dbReference type="GO" id="GO:0030036">
    <property type="term" value="P:actin cytoskeleton organization"/>
    <property type="evidence" value="ECO:0007669"/>
    <property type="project" value="EnsemblFungi"/>
</dbReference>
<feature type="compositionally biased region" description="Basic and acidic residues" evidence="3">
    <location>
        <begin position="1683"/>
        <end position="1698"/>
    </location>
</feature>
<evidence type="ECO:0008006" key="9">
    <source>
        <dbReference type="Google" id="ProtNLM"/>
    </source>
</evidence>
<dbReference type="GO" id="GO:0005085">
    <property type="term" value="F:guanyl-nucleotide exchange factor activity"/>
    <property type="evidence" value="ECO:0007669"/>
    <property type="project" value="UniProtKB-KW"/>
</dbReference>
<feature type="compositionally biased region" description="Low complexity" evidence="3">
    <location>
        <begin position="205"/>
        <end position="224"/>
    </location>
</feature>
<dbReference type="GO" id="GO:0043332">
    <property type="term" value="C:mating projection tip"/>
    <property type="evidence" value="ECO:0007669"/>
    <property type="project" value="EnsemblFungi"/>
</dbReference>
<accession>A7TGB0</accession>
<reference evidence="7 8" key="1">
    <citation type="journal article" date="2007" name="Proc. Natl. Acad. Sci. U.S.A.">
        <title>Independent sorting-out of thousands of duplicated gene pairs in two yeast species descended from a whole-genome duplication.</title>
        <authorList>
            <person name="Scannell D.R."/>
            <person name="Frank A.C."/>
            <person name="Conant G.C."/>
            <person name="Byrne K.P."/>
            <person name="Woolfit M."/>
            <person name="Wolfe K.H."/>
        </authorList>
    </citation>
    <scope>NUCLEOTIDE SEQUENCE [LARGE SCALE GENOMIC DNA]</scope>
    <source>
        <strain evidence="8">ATCC 22028 / DSM 70294 / BCRC 21397 / CBS 2163 / NBRC 10782 / NRRL Y-8283 / UCD 57-17</strain>
    </source>
</reference>
<dbReference type="InterPro" id="IPR001895">
    <property type="entry name" value="RASGEF_cat_dom"/>
</dbReference>
<dbReference type="KEGG" id="vpo:Kpol_1055p35"/>
<dbReference type="Gene3D" id="1.20.870.10">
    <property type="entry name" value="Son of sevenless (SoS) protein Chain: S domain 1"/>
    <property type="match status" value="1"/>
</dbReference>
<dbReference type="InterPro" id="IPR050729">
    <property type="entry name" value="Rho-GAP"/>
</dbReference>
<evidence type="ECO:0000313" key="7">
    <source>
        <dbReference type="EMBL" id="EDO18680.1"/>
    </source>
</evidence>
<keyword evidence="1" id="KW-0343">GTPase activation</keyword>
<evidence type="ECO:0000313" key="8">
    <source>
        <dbReference type="Proteomes" id="UP000000267"/>
    </source>
</evidence>
<dbReference type="Gene3D" id="2.30.29.30">
    <property type="entry name" value="Pleckstrin-homology domain (PH domain)/Phosphotyrosine-binding domain (PTB)"/>
    <property type="match status" value="1"/>
</dbReference>
<dbReference type="PROSITE" id="PS50009">
    <property type="entry name" value="RASGEF_CAT"/>
    <property type="match status" value="1"/>
</dbReference>
<protein>
    <recommendedName>
        <fullName evidence="9">Rho-GAP domain-containing protein</fullName>
    </recommendedName>
</protein>
<feature type="domain" description="Ras-GEF" evidence="5">
    <location>
        <begin position="499"/>
        <end position="781"/>
    </location>
</feature>
<dbReference type="SMART" id="SM00229">
    <property type="entry name" value="RasGEFN"/>
    <property type="match status" value="1"/>
</dbReference>
<dbReference type="InterPro" id="IPR000651">
    <property type="entry name" value="Ras-like_Gua-exchang_fac_N"/>
</dbReference>
<dbReference type="CDD" id="cd06224">
    <property type="entry name" value="REM"/>
    <property type="match status" value="1"/>
</dbReference>
<name>A7TGB0_VANPO</name>
<dbReference type="GO" id="GO:0000131">
    <property type="term" value="C:incipient cellular bud site"/>
    <property type="evidence" value="ECO:0007669"/>
    <property type="project" value="EnsemblFungi"/>
</dbReference>
<dbReference type="InParanoid" id="A7TGB0"/>
<feature type="region of interest" description="Disordered" evidence="3">
    <location>
        <begin position="205"/>
        <end position="229"/>
    </location>
</feature>
<dbReference type="HOGENOM" id="CLU_002085_0_0_1"/>
<sequence length="2095" mass="238730">MRGFRWSTRHRKSTYNSGNNNNNEYNDNNDNNTTTDTTHLSSVTSSSSSSHDQHLHTHSTKRKSSFISGRFSKSTENITEGSNTSVITANNPTINTANTTGNHNINANSINNNNNSSSKNNSSSNSIGSNTNPDSNMNNNSGSASSNNGSSISIVNNIPTTANVRPTSTAGSTEVFLDNENYDTTIFKVGWLNKSVGFIHPLRRSPSNHSLSQPQQPSLSANNNDTDSLKTQIPSEHSYQDTVIPDYRVHKAVLKGSVLSLYKNGLHSNIKYFDPLLKKSSNNNETHHNISNNNEHMHQHNTQNQNQNQQIINHHDTHNDKKQNIDSTSNYIDTKNIQIKFTSDSFPHPNLKLDKNGKIISGTVESLSHAVLFQDASSRSTINLILILPLLENFNKFLSCFVQYTKLYINSKKHHQIIVERISLLIKTIAELLSSFLLIDSNYQLLIQLIKLTSSEKLISLIDLKISKIRNLIFFTNLIPDPSASNYLLNSNNFLQNVDIDKFTETFHRINLKFDKIWSPRLDYSLLYDSNFTHLNLFDNKKNLKLKNLNPLVFNNNENFHLLGRLLTIHVMNTHSTPSQRAKLITKWIKIGCKFEQIGDMVSWLAIATIICSLPILRLQNTWNFIDEDLLKILFKDWIPTIIQLDRRQFSSKSTQSVFILAPPNLNDPIIRNNVISYFGDLMIHADELPSDSKLKYLEKKINRTKNAFHKWEQKLHENDNLAIPSMANMNQLELDNYEFQDLIKKDNVSNSIFHYWRFHLSQPNMNVENLMKLSLQIEPSRLDAKSYSSNVSQRSPLLSGSYLPIIFNDLLQNYSLFTKNSLIGASGMLSHSHSSMFVNESNKKNPPPRSSARISKTISISEPLSVVNSNLSNIIDLKSSNNDASKQVTGFNKVDMPTIKEISMKQSNKQKMMRSIRDILNIDMDLFHISNDLIFKSTDDNEVTSRPASIVIESAKRFSQLSISNNTDGSTINRDNLDSQSISTKSLENMDFFKNISKISETISETTVINTVLKSGSLDKIFDLLVLTINIFSNSIDTDDLKNYFNSRKKKSNFNPNLNLVQNYNFENTRLPKSPSSTNLSLSREKDSDIGLLDYAFVRLSMDNTNFTETFFNTYKTFTTATSVIENLAKRFIKAKNCAISISYMLLPISETNSSNSTDKNQNMNWHLQVPDWDIKITNEEDINYIFVIMIHIGVMEATLHFVKNHYSDLTDDLEIKPTFLDFFKIMEQEVTVEWPNIIKLIKNDPNSKHETLQSIESHFLRINELFYNIKESFQNQLYKPVGVSPSKREALNLLDKFSNISFDELSTLFNTDTENIDNMLSDFTSLDYKDYPSILSWINRLDCFVTKNFNLANNGELFITYEQLNLFSTQSLTALFNCSPQSETIKLLNSGSLQLVELSISNIFTWITSITYDDGSLLFDDLPTSVKVLINLHKSLTAFFTIIISDVNCSFDIRLNRCCVVLQILNYVRWKNSSLDLFDNQTPEDPNSSISPHIPSFIETAISNAMVTPESRSFELAWRTAYSLMNSNHSEKPLRSIYKIMDDIDDIHIKSFIEIDMTVLNKPKNLSPCPGWFISRLLEISQFVPNMSMTNSKLINFDKRRFVHNFISNIFDLIPHYNESEDNTRDEFGSILYFTFDKKSTTFRQKVKNVSILESKQMNFNDSGLFNELLINEVDKLKREQRKRETLLSQERESKKTSTLQETVAKNKRNSVIIPNIYQSTPPRSVHLSNSTSISSRDKRGSVPVMSSRNSMSATSHTGVSKKLGEFFRSPFFSSSSSNTSLNSILVHDVQGNGSICPAALPSIDISILQDNKALHTIRTFEIKSIVPTVNHRMNPAYLYSFKIVMQNGSDYMIQASSLEDLNEWVSMIKASKRYSFYSRKFKGRTHNKIFGVPLEDVCERESTTIPTIVTKLLEEIELRGLDEVGLYRIPGSAGSINALKNAFDEEGAISNSFTLEDDRWFEINAIAGCFKMYLRELPDSLFTNEKVGDFAQLAINYKSGRISENEFTSRMNTLLSELPTCYYHTMKQIVTHLNRVHQHVSHNRMDASNLAIVFSMSFIDQEDLASSMGANLGAIQTILQHFIKNPETYFIN</sequence>
<feature type="region of interest" description="Disordered" evidence="3">
    <location>
        <begin position="1725"/>
        <end position="1758"/>
    </location>
</feature>
<dbReference type="InterPro" id="IPR036964">
    <property type="entry name" value="RASGEF_cat_dom_sf"/>
</dbReference>
<dbReference type="CDD" id="cd00159">
    <property type="entry name" value="RhoGAP"/>
    <property type="match status" value="1"/>
</dbReference>